<reference evidence="2" key="1">
    <citation type="submission" date="2017-01" db="EMBL/GenBank/DDBJ databases">
        <authorList>
            <person name="Varghese N."/>
            <person name="Submissions S."/>
        </authorList>
    </citation>
    <scope>NUCLEOTIDE SEQUENCE [LARGE SCALE GENOMIC DNA]</scope>
    <source>
        <strain evidence="2">DM9</strain>
    </source>
</reference>
<dbReference type="Pfam" id="PF08811">
    <property type="entry name" value="DUF1800"/>
    <property type="match status" value="1"/>
</dbReference>
<keyword evidence="2" id="KW-1185">Reference proteome</keyword>
<dbReference type="OrthoDB" id="9772295at2"/>
<name>A0A1N6ZJY5_9BACT</name>
<sequence length="470" mass="54053">MKTLAREQKLQHLYWRAGFGIPFRPDQASPGIKSAIRELLRQSGQAVPLEVALPRTETTLQADAQNAEMRLLRQRERQQGFVLLNNVWLQQMATSEAQLREKMTLFWHGHFACRLREPRFALQQHNTLREHALDKFPDLLLAISKDPGMLQFLNNQQNRKQRPNENFARELLELFTLGRGHYTEQDIKEAARAFTGWSYNPQGKFVFRTRQHDRGKKTFMGKRGNFSGEEILQIVVENPRTAEFLTEKIYAFFVSDTPHPERIQSLSSYFYETGYDIPKLLEKIFTAKWFYGPDVVGSKIKSPIELLAGLQRQFDVRYSDGRSPLVLQRALGQELFRPPNVSGWAGGRNWIDSSTLAFRLRIGPALLQDAALEVNLKPDDDTEPTAPRRRRQDGIRVVRAKADLNGLQQQLQKVKDRELIDRLSQKLLQVPLRPETAALLTQHIPSGAAHADKVTLLTLRLLSLPEYQLC</sequence>
<dbReference type="EMBL" id="FTNM01000004">
    <property type="protein sequence ID" value="SIR27118.1"/>
    <property type="molecule type" value="Genomic_DNA"/>
</dbReference>
<dbReference type="Proteomes" id="UP000185924">
    <property type="component" value="Unassembled WGS sequence"/>
</dbReference>
<gene>
    <name evidence="1" type="ORF">SAMN05421545_3035</name>
</gene>
<dbReference type="InterPro" id="IPR014917">
    <property type="entry name" value="DUF1800"/>
</dbReference>
<dbReference type="RefSeq" id="WP_076422695.1">
    <property type="nucleotide sequence ID" value="NZ_FTNM01000004.1"/>
</dbReference>
<evidence type="ECO:0000313" key="1">
    <source>
        <dbReference type="EMBL" id="SIR27118.1"/>
    </source>
</evidence>
<dbReference type="STRING" id="1077936.SAMN05421545_3035"/>
<evidence type="ECO:0000313" key="2">
    <source>
        <dbReference type="Proteomes" id="UP000185924"/>
    </source>
</evidence>
<dbReference type="AlphaFoldDB" id="A0A1N6ZJY5"/>
<proteinExistence type="predicted"/>
<organism evidence="1 2">
    <name type="scientific">Pontibacter lucknowensis</name>
    <dbReference type="NCBI Taxonomy" id="1077936"/>
    <lineage>
        <taxon>Bacteria</taxon>
        <taxon>Pseudomonadati</taxon>
        <taxon>Bacteroidota</taxon>
        <taxon>Cytophagia</taxon>
        <taxon>Cytophagales</taxon>
        <taxon>Hymenobacteraceae</taxon>
        <taxon>Pontibacter</taxon>
    </lineage>
</organism>
<protein>
    <submittedName>
        <fullName evidence="1">Uncharacterized conserved protein, DUF1800 family</fullName>
    </submittedName>
</protein>
<accession>A0A1N6ZJY5</accession>